<evidence type="ECO:0000259" key="1">
    <source>
        <dbReference type="Pfam" id="PF00561"/>
    </source>
</evidence>
<sequence>MPTISVLGSHMHHLDTADTGTPGAGPTWVFLHGNPVSSHLWRKVLPGVQGLGRCLAPDLIGMGQSGKPEIAYGYDDHARYLAAWFDAMDLQDVVLVGIDWGASLGFDWARRQAHRVRGIAFMETIVKPMGWADFPAAARPRFEAFRTPGLGEQLALEQNQFLAGSLAATVLTPLAAADRAVYEAPYPTPASRRPLLAWPRAMPIEGSPADVVARVEAYGDWLGNSGHIPKLLLTFTGSPTLMIGPAMEAWCRSHVASLTVQACGEAGHLAPEDQPGRIADALLAWAGTALVPTVSGSLPAGSRQTSA</sequence>
<dbReference type="InterPro" id="IPR000073">
    <property type="entry name" value="AB_hydrolase_1"/>
</dbReference>
<dbReference type="PANTHER" id="PTHR43798:SF24">
    <property type="entry name" value="CIS-3-ALKYL-4-ALKYLOXETAN-2-ONE DECARBOXYLASE"/>
    <property type="match status" value="1"/>
</dbReference>
<dbReference type="PANTHER" id="PTHR43798">
    <property type="entry name" value="MONOACYLGLYCEROL LIPASE"/>
    <property type="match status" value="1"/>
</dbReference>
<dbReference type="InterPro" id="IPR029058">
    <property type="entry name" value="AB_hydrolase_fold"/>
</dbReference>
<keyword evidence="3" id="KW-1185">Reference proteome</keyword>
<dbReference type="GO" id="GO:0016020">
    <property type="term" value="C:membrane"/>
    <property type="evidence" value="ECO:0007669"/>
    <property type="project" value="TreeGrafter"/>
</dbReference>
<keyword evidence="2" id="KW-0378">Hydrolase</keyword>
<gene>
    <name evidence="2" type="ORF">HNP48_006577</name>
</gene>
<dbReference type="NCBIfam" id="NF002938">
    <property type="entry name" value="PRK03592.1"/>
    <property type="match status" value="1"/>
</dbReference>
<evidence type="ECO:0000313" key="2">
    <source>
        <dbReference type="EMBL" id="MBB6563851.1"/>
    </source>
</evidence>
<dbReference type="AlphaFoldDB" id="A0A7X0UCV5"/>
<proteinExistence type="predicted"/>
<protein>
    <submittedName>
        <fullName evidence="2">Haloalkane dehalogenase</fullName>
        <ecNumber evidence="2">3.8.1.5</ecNumber>
    </submittedName>
</protein>
<reference evidence="2 3" key="1">
    <citation type="submission" date="2020-08" db="EMBL/GenBank/DDBJ databases">
        <title>Functional genomics of gut bacteria from endangered species of beetles.</title>
        <authorList>
            <person name="Carlos-Shanley C."/>
        </authorList>
    </citation>
    <scope>NUCLEOTIDE SEQUENCE [LARGE SCALE GENOMIC DNA]</scope>
    <source>
        <strain evidence="2 3">S00198</strain>
    </source>
</reference>
<dbReference type="EC" id="3.8.1.5" evidence="2"/>
<dbReference type="Gene3D" id="3.40.50.1820">
    <property type="entry name" value="alpha/beta hydrolase"/>
    <property type="match status" value="1"/>
</dbReference>
<dbReference type="GO" id="GO:0018786">
    <property type="term" value="F:haloalkane dehalogenase activity"/>
    <property type="evidence" value="ECO:0007669"/>
    <property type="project" value="UniProtKB-EC"/>
</dbReference>
<dbReference type="InterPro" id="IPR050266">
    <property type="entry name" value="AB_hydrolase_sf"/>
</dbReference>
<feature type="domain" description="AB hydrolase-1" evidence="1">
    <location>
        <begin position="29"/>
        <end position="190"/>
    </location>
</feature>
<dbReference type="SUPFAM" id="SSF53474">
    <property type="entry name" value="alpha/beta-Hydrolases"/>
    <property type="match status" value="1"/>
</dbReference>
<dbReference type="Pfam" id="PF00561">
    <property type="entry name" value="Abhydrolase_1"/>
    <property type="match status" value="1"/>
</dbReference>
<dbReference type="Proteomes" id="UP000575083">
    <property type="component" value="Unassembled WGS sequence"/>
</dbReference>
<evidence type="ECO:0000313" key="3">
    <source>
        <dbReference type="Proteomes" id="UP000575083"/>
    </source>
</evidence>
<dbReference type="RefSeq" id="WP_184865283.1">
    <property type="nucleotide sequence ID" value="NZ_JACHLK010000024.1"/>
</dbReference>
<accession>A0A7X0UCV5</accession>
<comment type="caution">
    <text evidence="2">The sequence shown here is derived from an EMBL/GenBank/DDBJ whole genome shotgun (WGS) entry which is preliminary data.</text>
</comment>
<dbReference type="EMBL" id="JACHLK010000024">
    <property type="protein sequence ID" value="MBB6563851.1"/>
    <property type="molecule type" value="Genomic_DNA"/>
</dbReference>
<name>A0A7X0UCV5_9BURK</name>
<organism evidence="2 3">
    <name type="scientific">Acidovorax soli</name>
    <dbReference type="NCBI Taxonomy" id="592050"/>
    <lineage>
        <taxon>Bacteria</taxon>
        <taxon>Pseudomonadati</taxon>
        <taxon>Pseudomonadota</taxon>
        <taxon>Betaproteobacteria</taxon>
        <taxon>Burkholderiales</taxon>
        <taxon>Comamonadaceae</taxon>
        <taxon>Acidovorax</taxon>
    </lineage>
</organism>